<keyword evidence="10" id="KW-0539">Nucleus</keyword>
<evidence type="ECO:0000256" key="6">
    <source>
        <dbReference type="ARBA" id="ARBA00023125"/>
    </source>
</evidence>
<keyword evidence="3 12" id="KW-0812">Transmembrane</keyword>
<dbReference type="SUPFAM" id="SSF101941">
    <property type="entry name" value="NAC domain"/>
    <property type="match status" value="1"/>
</dbReference>
<evidence type="ECO:0000256" key="12">
    <source>
        <dbReference type="SAM" id="Phobius"/>
    </source>
</evidence>
<proteinExistence type="predicted"/>
<organism evidence="14 15">
    <name type="scientific">Gossypium stocksii</name>
    <dbReference type="NCBI Taxonomy" id="47602"/>
    <lineage>
        <taxon>Eukaryota</taxon>
        <taxon>Viridiplantae</taxon>
        <taxon>Streptophyta</taxon>
        <taxon>Embryophyta</taxon>
        <taxon>Tracheophyta</taxon>
        <taxon>Spermatophyta</taxon>
        <taxon>Magnoliopsida</taxon>
        <taxon>eudicotyledons</taxon>
        <taxon>Gunneridae</taxon>
        <taxon>Pentapetalae</taxon>
        <taxon>rosids</taxon>
        <taxon>malvids</taxon>
        <taxon>Malvales</taxon>
        <taxon>Malvaceae</taxon>
        <taxon>Malvoideae</taxon>
        <taxon>Gossypium</taxon>
    </lineage>
</organism>
<keyword evidence="6" id="KW-0238">DNA-binding</keyword>
<reference evidence="14 15" key="1">
    <citation type="journal article" date="2021" name="Plant Biotechnol. J.">
        <title>Multi-omics assisted identification of the key and species-specific regulatory components of drought-tolerant mechanisms in Gossypium stocksii.</title>
        <authorList>
            <person name="Yu D."/>
            <person name="Ke L."/>
            <person name="Zhang D."/>
            <person name="Wu Y."/>
            <person name="Sun Y."/>
            <person name="Mei J."/>
            <person name="Sun J."/>
            <person name="Sun Y."/>
        </authorList>
    </citation>
    <scope>NUCLEOTIDE SEQUENCE [LARGE SCALE GENOMIC DNA]</scope>
    <source>
        <strain evidence="15">cv. E1</strain>
        <tissue evidence="14">Leaf</tissue>
    </source>
</reference>
<dbReference type="InterPro" id="IPR003441">
    <property type="entry name" value="NAC-dom"/>
</dbReference>
<evidence type="ECO:0000256" key="10">
    <source>
        <dbReference type="ARBA" id="ARBA00023242"/>
    </source>
</evidence>
<feature type="transmembrane region" description="Helical" evidence="12">
    <location>
        <begin position="836"/>
        <end position="857"/>
    </location>
</feature>
<dbReference type="OrthoDB" id="737278at2759"/>
<feature type="compositionally biased region" description="Polar residues" evidence="11">
    <location>
        <begin position="187"/>
        <end position="225"/>
    </location>
</feature>
<dbReference type="Proteomes" id="UP000828251">
    <property type="component" value="Unassembled WGS sequence"/>
</dbReference>
<feature type="region of interest" description="Disordered" evidence="11">
    <location>
        <begin position="178"/>
        <end position="225"/>
    </location>
</feature>
<dbReference type="FunFam" id="2.170.150.80:FF:000002">
    <property type="entry name" value="Nac domain-containing protein 86"/>
    <property type="match status" value="1"/>
</dbReference>
<evidence type="ECO:0000313" key="14">
    <source>
        <dbReference type="EMBL" id="KAH1075269.1"/>
    </source>
</evidence>
<evidence type="ECO:0000256" key="2">
    <source>
        <dbReference type="ARBA" id="ARBA00004167"/>
    </source>
</evidence>
<dbReference type="PANTHER" id="PTHR31744">
    <property type="entry name" value="PROTEIN CUP-SHAPED COTYLEDON 2-RELATED"/>
    <property type="match status" value="1"/>
</dbReference>
<sequence length="858" mass="93606">MEVLTMGTLPLGFRFRPTDEELINHYLRLKINGRHSEVEVIPEIDVCKWEPWDLPGLSVIKSDDPEWFFFCPRDRKYPNGHRSNRATDKGYWKATGKDRTIKSKKSLIGMKKTLVFYKGRAPKGERTNWIMHEYRPTTKELDGTAPGQSAFVLCRLFHKVEGRNDIVKYDEVEQTGYSPAMIKSSPDDTSSDLLQDTVSSDTQAQKPDNLMQNDQITGDTSSCNSHMTSNADYHATEETMVEKYQLLGSNSNLYEPNYGETDSKVSSPLINSQLFDLPFFVDSPYANDFGHYQNGFHFQDGTSEQDVSFALLDDILSNHYDSCEESNTQKNLVDGTEIPLFADSFISKTPPPGISYLKENGRPADTDTEMPQLQFGTEVGARRWLGGPIDNNQSLQMQTSFEPTHTQPALYNQEYRTRNIGGLGNYSVGQGTFTDSAMGNINNLQQLTSLKNYVNSGSDLGGGIGMKTGTYQPLKQSNSENFETHGTGIKIRTRGSQQPNSNIVNQGTAARRIRLLKLSSGPMKGSVGSVDDGKMTSSGLVEEEEVQSALTEVTEAEAAEQTFSSDESEKNIVNQGTAPRRIHLQTKLSTGAMKGSAGCVNGGNMTSPGLVEEEVQSALTEVTEAEAAGLTSSSDELEKNIVNQGTAPRRIRLQTNLSTGPMKGSAGCVDGGSMTTPGLVEEEVQSALTEVTEAEAAGQTSSSGESEKNIVNQAIAPRTIRLQLSTGPMNGSAGCVDGGNMTSPGLGKEEVQSALTEATEDEATGQISSSCETCRSDESEVENRFLKFEGSRDIADESYSKPRLRVKLVDEQHSCSQKGPSLHLKAAPALHRPNSLLVPGIAIFTITLLLALSIGIWL</sequence>
<dbReference type="GO" id="GO:0006355">
    <property type="term" value="P:regulation of DNA-templated transcription"/>
    <property type="evidence" value="ECO:0007669"/>
    <property type="project" value="InterPro"/>
</dbReference>
<gene>
    <name evidence="14" type="ORF">J1N35_027597</name>
</gene>
<keyword evidence="4 12" id="KW-1133">Transmembrane helix</keyword>
<dbReference type="GO" id="GO:0005634">
    <property type="term" value="C:nucleus"/>
    <property type="evidence" value="ECO:0007669"/>
    <property type="project" value="UniProtKB-SubCell"/>
</dbReference>
<evidence type="ECO:0000256" key="11">
    <source>
        <dbReference type="SAM" id="MobiDB-lite"/>
    </source>
</evidence>
<keyword evidence="8" id="KW-0010">Activator</keyword>
<evidence type="ECO:0000256" key="4">
    <source>
        <dbReference type="ARBA" id="ARBA00022989"/>
    </source>
</evidence>
<dbReference type="EMBL" id="JAIQCV010000008">
    <property type="protein sequence ID" value="KAH1075269.1"/>
    <property type="molecule type" value="Genomic_DNA"/>
</dbReference>
<dbReference type="Pfam" id="PF02365">
    <property type="entry name" value="NAM"/>
    <property type="match status" value="1"/>
</dbReference>
<keyword evidence="9" id="KW-0804">Transcription</keyword>
<keyword evidence="7 12" id="KW-0472">Membrane</keyword>
<protein>
    <recommendedName>
        <fullName evidence="13">NAC domain-containing protein</fullName>
    </recommendedName>
</protein>
<keyword evidence="5" id="KW-0805">Transcription regulation</keyword>
<dbReference type="GO" id="GO:0000976">
    <property type="term" value="F:transcription cis-regulatory region binding"/>
    <property type="evidence" value="ECO:0007669"/>
    <property type="project" value="UniProtKB-ARBA"/>
</dbReference>
<dbReference type="PROSITE" id="PS51005">
    <property type="entry name" value="NAC"/>
    <property type="match status" value="1"/>
</dbReference>
<evidence type="ECO:0000313" key="15">
    <source>
        <dbReference type="Proteomes" id="UP000828251"/>
    </source>
</evidence>
<accession>A0A9D3VA21</accession>
<dbReference type="GO" id="GO:0016020">
    <property type="term" value="C:membrane"/>
    <property type="evidence" value="ECO:0007669"/>
    <property type="project" value="UniProtKB-SubCell"/>
</dbReference>
<evidence type="ECO:0000256" key="8">
    <source>
        <dbReference type="ARBA" id="ARBA00023159"/>
    </source>
</evidence>
<comment type="caution">
    <text evidence="14">The sequence shown here is derived from an EMBL/GenBank/DDBJ whole genome shotgun (WGS) entry which is preliminary data.</text>
</comment>
<dbReference type="Gene3D" id="2.170.150.80">
    <property type="entry name" value="NAC domain"/>
    <property type="match status" value="1"/>
</dbReference>
<dbReference type="InterPro" id="IPR036093">
    <property type="entry name" value="NAC_dom_sf"/>
</dbReference>
<evidence type="ECO:0000256" key="9">
    <source>
        <dbReference type="ARBA" id="ARBA00023163"/>
    </source>
</evidence>
<evidence type="ECO:0000259" key="13">
    <source>
        <dbReference type="PROSITE" id="PS51005"/>
    </source>
</evidence>
<evidence type="ECO:0000256" key="3">
    <source>
        <dbReference type="ARBA" id="ARBA00022692"/>
    </source>
</evidence>
<dbReference type="AlphaFoldDB" id="A0A9D3VA21"/>
<keyword evidence="15" id="KW-1185">Reference proteome</keyword>
<dbReference type="PANTHER" id="PTHR31744:SF216">
    <property type="entry name" value="NAC TRANSCRIPTION FACTOR"/>
    <property type="match status" value="1"/>
</dbReference>
<evidence type="ECO:0000256" key="1">
    <source>
        <dbReference type="ARBA" id="ARBA00004123"/>
    </source>
</evidence>
<evidence type="ECO:0000256" key="7">
    <source>
        <dbReference type="ARBA" id="ARBA00023136"/>
    </source>
</evidence>
<name>A0A9D3VA21_9ROSI</name>
<comment type="subcellular location">
    <subcellularLocation>
        <location evidence="2">Membrane</location>
        <topology evidence="2">Single-pass membrane protein</topology>
    </subcellularLocation>
    <subcellularLocation>
        <location evidence="1">Nucleus</location>
    </subcellularLocation>
</comment>
<evidence type="ECO:0000256" key="5">
    <source>
        <dbReference type="ARBA" id="ARBA00023015"/>
    </source>
</evidence>
<feature type="domain" description="NAC" evidence="13">
    <location>
        <begin position="9"/>
        <end position="159"/>
    </location>
</feature>